<dbReference type="FunFam" id="3.80.10.10:FF:001164">
    <property type="entry name" value="GH01279p"/>
    <property type="match status" value="1"/>
</dbReference>
<sequence length="742" mass="80964">MKTMAAKRAFHAAQGGRDDVLGNGGGSKKAFRQARKTGFLSLPARGLTVFPDEACHLQDSMETDEKVWECVDLIKIDLSHNEIPSIPSAIAMVTGLLWLKLAQNKLEEFPPELFTITTLTFLDVSNNALRGAFPPQLGQLVQLKELILSGNKLTSLPDSLGQLVSLEALRVEDNLLATLPSTIGTLQKLHVLMAQSNQLEAIPEGLGRLRAISSLDLSKNKLSSLDGCLKHTALLKFLDLRQNHLVKFPELPINECGLDQLFLGFNQLETLDETSLVRAQHHLTVLDLRDNKLTAVPDAIAQLYRLKTLDLSNNDLSDLPPGLGYLKGLNHILVDGNSMRYWHLLAVALAIMRRAIRRSILSSGCEALKKYLRTRGKPPVGVDVLEEETDEFALQVPSASGIDNYVFQEAAASGTLDLSSHRLSTVPHEIWAFEPLKSTLTSLTLSKTGLSALPEELGLCQQLHTLVAEDNQLEAVPIAVFRLPHLINLRLRKNSLTERAFDDAFHGRMKLKELDLRNNALSALPANLHQLSSLNTLLLSFNRLASLASVLWSKMAALSIVSIADNKLVDIGTIYEAPQLSSLSVENNNLQQIPPELGLCPKLKALYISGNPQRTVRISTVNKGTEEIMAYLKNKLLPEDIEAILQARNCAPDDQLPPSPVKAQPTMVPKPPAAAATHAATHAATPSSLAAAVPTSRLDATIVALEDQLEDTGLSAAKRYALKKDLAKARAEKIRAARLGAQ</sequence>
<feature type="domain" description="Disease resistance R13L4/SHOC-2-like LRR" evidence="4">
    <location>
        <begin position="136"/>
        <end position="224"/>
    </location>
</feature>
<dbReference type="PANTHER" id="PTHR48051:SF54">
    <property type="entry name" value="LEUCINE-RICH REPEAT-CONTAINING PROTEIN"/>
    <property type="match status" value="1"/>
</dbReference>
<keyword evidence="6" id="KW-1185">Reference proteome</keyword>
<dbReference type="InterPro" id="IPR032675">
    <property type="entry name" value="LRR_dom_sf"/>
</dbReference>
<dbReference type="PRINTS" id="PR00019">
    <property type="entry name" value="LEURICHRPT"/>
</dbReference>
<proteinExistence type="predicted"/>
<evidence type="ECO:0000259" key="4">
    <source>
        <dbReference type="Pfam" id="PF23598"/>
    </source>
</evidence>
<dbReference type="InterPro" id="IPR003591">
    <property type="entry name" value="Leu-rich_rpt_typical-subtyp"/>
</dbReference>
<dbReference type="Pfam" id="PF13855">
    <property type="entry name" value="LRR_8"/>
    <property type="match status" value="2"/>
</dbReference>
<accession>A0A1V9ZKS6</accession>
<comment type="caution">
    <text evidence="5">The sequence shown here is derived from an EMBL/GenBank/DDBJ whole genome shotgun (WGS) entry which is preliminary data.</text>
</comment>
<dbReference type="STRING" id="1202772.A0A1V9ZKS6"/>
<keyword evidence="1" id="KW-0433">Leucine-rich repeat</keyword>
<evidence type="ECO:0000256" key="3">
    <source>
        <dbReference type="SAM" id="MobiDB-lite"/>
    </source>
</evidence>
<dbReference type="SMART" id="SM00369">
    <property type="entry name" value="LRR_TYP"/>
    <property type="match status" value="12"/>
</dbReference>
<keyword evidence="2" id="KW-0677">Repeat</keyword>
<dbReference type="SUPFAM" id="SSF52058">
    <property type="entry name" value="L domain-like"/>
    <property type="match status" value="2"/>
</dbReference>
<organism evidence="5 6">
    <name type="scientific">Achlya hypogyna</name>
    <name type="common">Oomycete</name>
    <name type="synonym">Protoachlya hypogyna</name>
    <dbReference type="NCBI Taxonomy" id="1202772"/>
    <lineage>
        <taxon>Eukaryota</taxon>
        <taxon>Sar</taxon>
        <taxon>Stramenopiles</taxon>
        <taxon>Oomycota</taxon>
        <taxon>Saprolegniomycetes</taxon>
        <taxon>Saprolegniales</taxon>
        <taxon>Achlyaceae</taxon>
        <taxon>Achlya</taxon>
    </lineage>
</organism>
<dbReference type="InterPro" id="IPR050216">
    <property type="entry name" value="LRR_domain-containing"/>
</dbReference>
<dbReference type="InterPro" id="IPR001611">
    <property type="entry name" value="Leu-rich_rpt"/>
</dbReference>
<protein>
    <recommendedName>
        <fullName evidence="4">Disease resistance R13L4/SHOC-2-like LRR domain-containing protein</fullName>
    </recommendedName>
</protein>
<evidence type="ECO:0000256" key="2">
    <source>
        <dbReference type="ARBA" id="ARBA00022737"/>
    </source>
</evidence>
<dbReference type="SMART" id="SM00364">
    <property type="entry name" value="LRR_BAC"/>
    <property type="match status" value="11"/>
</dbReference>
<dbReference type="EMBL" id="JNBR01000082">
    <property type="protein sequence ID" value="OQR98592.1"/>
    <property type="molecule type" value="Genomic_DNA"/>
</dbReference>
<name>A0A1V9ZKS6_ACHHY</name>
<dbReference type="Proteomes" id="UP000243579">
    <property type="component" value="Unassembled WGS sequence"/>
</dbReference>
<dbReference type="OrthoDB" id="660555at2759"/>
<reference evidence="5 6" key="1">
    <citation type="journal article" date="2014" name="Genome Biol. Evol.">
        <title>The secreted proteins of Achlya hypogyna and Thraustotheca clavata identify the ancestral oomycete secretome and reveal gene acquisitions by horizontal gene transfer.</title>
        <authorList>
            <person name="Misner I."/>
            <person name="Blouin N."/>
            <person name="Leonard G."/>
            <person name="Richards T.A."/>
            <person name="Lane C.E."/>
        </authorList>
    </citation>
    <scope>NUCLEOTIDE SEQUENCE [LARGE SCALE GENOMIC DNA]</scope>
    <source>
        <strain evidence="5 6">ATCC 48635</strain>
    </source>
</reference>
<evidence type="ECO:0000313" key="6">
    <source>
        <dbReference type="Proteomes" id="UP000243579"/>
    </source>
</evidence>
<evidence type="ECO:0000256" key="1">
    <source>
        <dbReference type="ARBA" id="ARBA00022614"/>
    </source>
</evidence>
<dbReference type="PROSITE" id="PS51450">
    <property type="entry name" value="LRR"/>
    <property type="match status" value="5"/>
</dbReference>
<feature type="region of interest" description="Disordered" evidence="3">
    <location>
        <begin position="652"/>
        <end position="677"/>
    </location>
</feature>
<dbReference type="AlphaFoldDB" id="A0A1V9ZKS6"/>
<gene>
    <name evidence="5" type="ORF">ACHHYP_08392</name>
</gene>
<dbReference type="PANTHER" id="PTHR48051">
    <property type="match status" value="1"/>
</dbReference>
<dbReference type="Pfam" id="PF23598">
    <property type="entry name" value="LRR_14"/>
    <property type="match status" value="1"/>
</dbReference>
<dbReference type="Gene3D" id="3.80.10.10">
    <property type="entry name" value="Ribonuclease Inhibitor"/>
    <property type="match status" value="3"/>
</dbReference>
<evidence type="ECO:0000313" key="5">
    <source>
        <dbReference type="EMBL" id="OQR98592.1"/>
    </source>
</evidence>
<dbReference type="GO" id="GO:0005737">
    <property type="term" value="C:cytoplasm"/>
    <property type="evidence" value="ECO:0007669"/>
    <property type="project" value="TreeGrafter"/>
</dbReference>
<dbReference type="InterPro" id="IPR055414">
    <property type="entry name" value="LRR_R13L4/SHOC2-like"/>
</dbReference>